<dbReference type="Proteomes" id="UP000019491">
    <property type="component" value="Unassembled WGS sequence"/>
</dbReference>
<feature type="region of interest" description="Disordered" evidence="1">
    <location>
        <begin position="1"/>
        <end position="25"/>
    </location>
</feature>
<dbReference type="RefSeq" id="WP_037234084.1">
    <property type="nucleotide sequence ID" value="NZ_BAWF01000031.1"/>
</dbReference>
<dbReference type="OrthoDB" id="2062670at2"/>
<gene>
    <name evidence="2" type="ORF">RW1_031_00140</name>
</gene>
<accession>X0Q5A7</accession>
<dbReference type="EMBL" id="BAWF01000031">
    <property type="protein sequence ID" value="GAF46432.1"/>
    <property type="molecule type" value="Genomic_DNA"/>
</dbReference>
<sequence>MTEAVDRLGAGRRVAGAETPSGVRTTSHELTTFDGAVVAGLLHELEDSRMVVCLMHPRQSLAHHPMVSWFLRMGASVWTQDTRSPNNDINLVHEQAILDMAAGQKFLRERGFDDVVLFGHSGGGTLAAFYIEQAATDPEHRIDVTPAGRPIHLSGAAMPQPDGVVFLAPHPGQGQVLLKCIDPSVADEDDPTSVIHDLDMYDSANGFVPAPASSRYSASFVQEYRAAQRERVRRIDARARSFADEAAQARASFARSNDSSDRRASLTPRIITTYRTDADPRYTDLTIDVNDRPYGSLFGRRPDLTNFGLVGFGRLTTPDAWLSTWSAFTTNADFARCAAGIHIPAIYIDVSGDQAAFAADADCMFEAIAAEDKTRHTVRGHHFGQPLVDGEPTAYERAKDILVHWFADRFKTVNAEIS</sequence>
<proteinExistence type="predicted"/>
<evidence type="ECO:0000313" key="3">
    <source>
        <dbReference type="Proteomes" id="UP000019491"/>
    </source>
</evidence>
<protein>
    <submittedName>
        <fullName evidence="2">Uncharacterized protein</fullName>
    </submittedName>
</protein>
<organism evidence="2 3">
    <name type="scientific">Rhodococcus wratislaviensis NBRC 100605</name>
    <dbReference type="NCBI Taxonomy" id="1219028"/>
    <lineage>
        <taxon>Bacteria</taxon>
        <taxon>Bacillati</taxon>
        <taxon>Actinomycetota</taxon>
        <taxon>Actinomycetes</taxon>
        <taxon>Mycobacteriales</taxon>
        <taxon>Nocardiaceae</taxon>
        <taxon>Rhodococcus</taxon>
    </lineage>
</organism>
<evidence type="ECO:0000313" key="2">
    <source>
        <dbReference type="EMBL" id="GAF46432.1"/>
    </source>
</evidence>
<evidence type="ECO:0000256" key="1">
    <source>
        <dbReference type="SAM" id="MobiDB-lite"/>
    </source>
</evidence>
<name>X0Q5A7_RHOWR</name>
<dbReference type="Gene3D" id="3.40.50.1820">
    <property type="entry name" value="alpha/beta hydrolase"/>
    <property type="match status" value="1"/>
</dbReference>
<keyword evidence="3" id="KW-1185">Reference proteome</keyword>
<comment type="caution">
    <text evidence="2">The sequence shown here is derived from an EMBL/GenBank/DDBJ whole genome shotgun (WGS) entry which is preliminary data.</text>
</comment>
<reference evidence="2 3" key="1">
    <citation type="submission" date="2014-02" db="EMBL/GenBank/DDBJ databases">
        <title>Whole genome shotgun sequence of Rhodococcus wratislaviensis NBRC 100605.</title>
        <authorList>
            <person name="Hosoyama A."/>
            <person name="Tsuchikane K."/>
            <person name="Yoshida I."/>
            <person name="Ohji S."/>
            <person name="Ichikawa N."/>
            <person name="Yamazoe A."/>
            <person name="Fujita N."/>
        </authorList>
    </citation>
    <scope>NUCLEOTIDE SEQUENCE [LARGE SCALE GENOMIC DNA]</scope>
    <source>
        <strain evidence="2 3">NBRC 100605</strain>
    </source>
</reference>
<dbReference type="AlphaFoldDB" id="X0Q5A7"/>
<dbReference type="InterPro" id="IPR029058">
    <property type="entry name" value="AB_hydrolase_fold"/>
</dbReference>
<dbReference type="SUPFAM" id="SSF53474">
    <property type="entry name" value="alpha/beta-Hydrolases"/>
    <property type="match status" value="1"/>
</dbReference>